<evidence type="ECO:0000313" key="3">
    <source>
        <dbReference type="Proteomes" id="UP000474757"/>
    </source>
</evidence>
<dbReference type="Proteomes" id="UP000474757">
    <property type="component" value="Unassembled WGS sequence"/>
</dbReference>
<name>A0A6B2JSG8_9RHOB</name>
<feature type="transmembrane region" description="Helical" evidence="1">
    <location>
        <begin position="40"/>
        <end position="60"/>
    </location>
</feature>
<gene>
    <name evidence="2" type="ORF">GZA08_09340</name>
</gene>
<protein>
    <submittedName>
        <fullName evidence="2">Uncharacterized protein</fullName>
    </submittedName>
</protein>
<accession>A0A6B2JSG8</accession>
<dbReference type="RefSeq" id="WP_163892596.1">
    <property type="nucleotide sequence ID" value="NZ_JAAFYS010000002.1"/>
</dbReference>
<evidence type="ECO:0000256" key="1">
    <source>
        <dbReference type="SAM" id="Phobius"/>
    </source>
</evidence>
<comment type="caution">
    <text evidence="2">The sequence shown here is derived from an EMBL/GenBank/DDBJ whole genome shotgun (WGS) entry which is preliminary data.</text>
</comment>
<dbReference type="EMBL" id="JAAGAB010000002">
    <property type="protein sequence ID" value="NDV01168.1"/>
    <property type="molecule type" value="Genomic_DNA"/>
</dbReference>
<dbReference type="AlphaFoldDB" id="A0A6B2JSG8"/>
<keyword evidence="3" id="KW-1185">Reference proteome</keyword>
<sequence>MRDVLRILIAPLVWLAAFSAIYGLHGLICGHGITAPPPRLLLLAGYGLAVAAQVALLWALHVPRFASPSPFVSFVSHATGWVGLVATVWSLLPVAVTSYCG</sequence>
<keyword evidence="1" id="KW-1133">Transmembrane helix</keyword>
<evidence type="ECO:0000313" key="2">
    <source>
        <dbReference type="EMBL" id="NDV01168.1"/>
    </source>
</evidence>
<feature type="transmembrane region" description="Helical" evidence="1">
    <location>
        <begin position="6"/>
        <end position="28"/>
    </location>
</feature>
<keyword evidence="1" id="KW-0812">Transmembrane</keyword>
<organism evidence="2 3">
    <name type="scientific">Pseudoroseicyclus tamaricis</name>
    <dbReference type="NCBI Taxonomy" id="2705421"/>
    <lineage>
        <taxon>Bacteria</taxon>
        <taxon>Pseudomonadati</taxon>
        <taxon>Pseudomonadota</taxon>
        <taxon>Alphaproteobacteria</taxon>
        <taxon>Rhodobacterales</taxon>
        <taxon>Paracoccaceae</taxon>
        <taxon>Pseudoroseicyclus</taxon>
    </lineage>
</organism>
<keyword evidence="1" id="KW-0472">Membrane</keyword>
<reference evidence="2 3" key="1">
    <citation type="submission" date="2020-02" db="EMBL/GenBank/DDBJ databases">
        <title>Pseudoroseicyclus tamarix, sp. nov., isolated from offshore sediment of a Tamarix chinensis forest.</title>
        <authorList>
            <person name="Gai Y."/>
        </authorList>
    </citation>
    <scope>NUCLEOTIDE SEQUENCE [LARGE SCALE GENOMIC DNA]</scope>
    <source>
        <strain evidence="2 3">CLL3-39</strain>
    </source>
</reference>
<proteinExistence type="predicted"/>
<feature type="transmembrane region" description="Helical" evidence="1">
    <location>
        <begin position="80"/>
        <end position="100"/>
    </location>
</feature>